<proteinExistence type="predicted"/>
<reference evidence="1" key="1">
    <citation type="journal article" date="2013" name="J. Plant Res.">
        <title>Effect of fungi and light on seed germination of three Opuntia species from semiarid lands of central Mexico.</title>
        <authorList>
            <person name="Delgado-Sanchez P."/>
            <person name="Jimenez-Bremont J.F."/>
            <person name="Guerrero-Gonzalez Mde L."/>
            <person name="Flores J."/>
        </authorList>
    </citation>
    <scope>NUCLEOTIDE SEQUENCE</scope>
    <source>
        <tissue evidence="1">Cladode</tissue>
    </source>
</reference>
<sequence length="141" mass="16017">MCCKMTVDKAEDIRSLFLLSFCSSRCFCIFLITFSLTASAPFLLFLTPFTTFIFRGLQGMIKRLLRWEDFDRNGFYNALARCTQAHPLTVAHVSHHLRCYAPGVILPLGKDGGVCLDTLLQGSALHKPQPWWKTIIIFIIT</sequence>
<protein>
    <submittedName>
        <fullName evidence="1">Uncharacterized protein</fullName>
    </submittedName>
</protein>
<dbReference type="EMBL" id="GISG01214750">
    <property type="protein sequence ID" value="MBA4662105.1"/>
    <property type="molecule type" value="Transcribed_RNA"/>
</dbReference>
<dbReference type="AlphaFoldDB" id="A0A7C9ECJ7"/>
<accession>A0A7C9ECJ7</accession>
<dbReference type="EMBL" id="GISG01214748">
    <property type="protein sequence ID" value="MBA4662103.1"/>
    <property type="molecule type" value="Transcribed_RNA"/>
</dbReference>
<name>A0A7C9ECJ7_OPUST</name>
<organism evidence="1">
    <name type="scientific">Opuntia streptacantha</name>
    <name type="common">Prickly pear cactus</name>
    <name type="synonym">Opuntia cardona</name>
    <dbReference type="NCBI Taxonomy" id="393608"/>
    <lineage>
        <taxon>Eukaryota</taxon>
        <taxon>Viridiplantae</taxon>
        <taxon>Streptophyta</taxon>
        <taxon>Embryophyta</taxon>
        <taxon>Tracheophyta</taxon>
        <taxon>Spermatophyta</taxon>
        <taxon>Magnoliopsida</taxon>
        <taxon>eudicotyledons</taxon>
        <taxon>Gunneridae</taxon>
        <taxon>Pentapetalae</taxon>
        <taxon>Caryophyllales</taxon>
        <taxon>Cactineae</taxon>
        <taxon>Cactaceae</taxon>
        <taxon>Opuntioideae</taxon>
        <taxon>Opuntia</taxon>
    </lineage>
</organism>
<reference evidence="1" key="2">
    <citation type="submission" date="2020-07" db="EMBL/GenBank/DDBJ databases">
        <authorList>
            <person name="Vera ALvarez R."/>
            <person name="Arias-Moreno D.M."/>
            <person name="Jimenez-Jacinto V."/>
            <person name="Jimenez-Bremont J.F."/>
            <person name="Swaminathan K."/>
            <person name="Moose S.P."/>
            <person name="Guerrero-Gonzalez M.L."/>
            <person name="Marino-Ramirez L."/>
            <person name="Landsman D."/>
            <person name="Rodriguez-Kessler M."/>
            <person name="Delgado-Sanchez P."/>
        </authorList>
    </citation>
    <scope>NUCLEOTIDE SEQUENCE</scope>
    <source>
        <tissue evidence="1">Cladode</tissue>
    </source>
</reference>
<evidence type="ECO:0000313" key="1">
    <source>
        <dbReference type="EMBL" id="MBA4662103.1"/>
    </source>
</evidence>